<feature type="compositionally biased region" description="Low complexity" evidence="1">
    <location>
        <begin position="22"/>
        <end position="33"/>
    </location>
</feature>
<dbReference type="InterPro" id="IPR007822">
    <property type="entry name" value="LANC-like"/>
</dbReference>
<gene>
    <name evidence="3" type="ORF">ACFP0N_28920</name>
</gene>
<dbReference type="Pfam" id="PF13575">
    <property type="entry name" value="DUF4135"/>
    <property type="match status" value="1"/>
</dbReference>
<evidence type="ECO:0000256" key="1">
    <source>
        <dbReference type="SAM" id="MobiDB-lite"/>
    </source>
</evidence>
<reference evidence="4" key="1">
    <citation type="journal article" date="2019" name="Int. J. Syst. Evol. Microbiol.">
        <title>The Global Catalogue of Microorganisms (GCM) 10K type strain sequencing project: providing services to taxonomists for standard genome sequencing and annotation.</title>
        <authorList>
            <consortium name="The Broad Institute Genomics Platform"/>
            <consortium name="The Broad Institute Genome Sequencing Center for Infectious Disease"/>
            <person name="Wu L."/>
            <person name="Ma J."/>
        </authorList>
    </citation>
    <scope>NUCLEOTIDE SEQUENCE [LARGE SCALE GENOMIC DNA]</scope>
    <source>
        <strain evidence="4">CGMCC 4.1469</strain>
    </source>
</reference>
<dbReference type="SUPFAM" id="SSF158745">
    <property type="entry name" value="LanC-like"/>
    <property type="match status" value="1"/>
</dbReference>
<dbReference type="InterPro" id="IPR025410">
    <property type="entry name" value="Lant_dehyd"/>
</dbReference>
<dbReference type="Proteomes" id="UP001596067">
    <property type="component" value="Unassembled WGS sequence"/>
</dbReference>
<dbReference type="Pfam" id="PF05147">
    <property type="entry name" value="LANC_like"/>
    <property type="match status" value="1"/>
</dbReference>
<evidence type="ECO:0000313" key="4">
    <source>
        <dbReference type="Proteomes" id="UP001596067"/>
    </source>
</evidence>
<dbReference type="Gene3D" id="1.50.10.20">
    <property type="match status" value="1"/>
</dbReference>
<dbReference type="RefSeq" id="WP_380236596.1">
    <property type="nucleotide sequence ID" value="NZ_JBHSOD010000049.1"/>
</dbReference>
<dbReference type="NCBIfam" id="TIGR03897">
    <property type="entry name" value="lanti_2_LanM"/>
    <property type="match status" value="1"/>
</dbReference>
<evidence type="ECO:0000259" key="2">
    <source>
        <dbReference type="Pfam" id="PF13575"/>
    </source>
</evidence>
<name>A0ABW1F820_9ACTN</name>
<protein>
    <submittedName>
        <fullName evidence="3">Type 2 lanthipeptide synthetase LanM family protein</fullName>
    </submittedName>
</protein>
<dbReference type="CDD" id="cd04792">
    <property type="entry name" value="LanM-like"/>
    <property type="match status" value="1"/>
</dbReference>
<feature type="compositionally biased region" description="Low complexity" evidence="1">
    <location>
        <begin position="46"/>
        <end position="78"/>
    </location>
</feature>
<evidence type="ECO:0000313" key="3">
    <source>
        <dbReference type="EMBL" id="MFC5888999.1"/>
    </source>
</evidence>
<proteinExistence type="predicted"/>
<organism evidence="3 4">
    <name type="scientific">Kitasatospora aburaviensis</name>
    <dbReference type="NCBI Taxonomy" id="67265"/>
    <lineage>
        <taxon>Bacteria</taxon>
        <taxon>Bacillati</taxon>
        <taxon>Actinomycetota</taxon>
        <taxon>Actinomycetes</taxon>
        <taxon>Kitasatosporales</taxon>
        <taxon>Streptomycetaceae</taxon>
        <taxon>Kitasatospora</taxon>
    </lineage>
</organism>
<dbReference type="EMBL" id="JBHSOD010000049">
    <property type="protein sequence ID" value="MFC5888999.1"/>
    <property type="molecule type" value="Genomic_DNA"/>
</dbReference>
<sequence>MAEVSAVRSARPDGGRAPDQGPVAQVPTAATATPHPPMPGDAQVQATVPAPTRASAPAPAAVSTPDAARGAGRTGSARCVAGPAPSVWWEPALTPGQARPEGRPDWAAFTEAAVAAAPVRAVVPKTAYPGLSGFGLVLAPFADRALVRMSATLRPAAAPPGPAAHADRSTTDQRTTDRGPGGHDSPGDRTAPADLAVLLDLPALRAAFTAGLTERLARIAARTLVLELHTARAAGRLRGGTPQERFRSFVALTARRDGLAALLRTYPVLARLLARTSLDAADAHAELLNRLLADRPLLVSGLLRGTDPGPLVAVDTEAGDRHRHGRAVAVLHFADGASVVHRPRPPAAHRHFNALLGWYNAQPGVPRLRTLGLVDRGGYGWTEFAEFRPCRTGFEVERFYRRQGALLALLHVLDGTDMHVENVVACADQPVLVDVETLFHPPSQAGPAVDPAARALEESVHRVGLLPQLLLGDAGAVDVSGIGGGLRTSSPVEGVDWAGAGTDEMRLVRRARPFREARNRPRLDGAAVDPADHTEALVAGFRAGYTALADGRDDLTGPRGLLHAFAEDEVRVVPRATRVYARLLDESTHPDLLRDAADRGAVLDLLRTDAVDDPGRPGLADHELADLWAGDVPLFTARPGGRDLWTADGRRLPGELAETGLARAETKLAALGGVDRKDQEWIVRAAMACGAAVPAHRPGRPAQENLWATAPEPERLLAAARGVGDQLVAAAYGGRARTNWLGLELLADRYWRVRPLGADLAGGYTGTALFLAQLAALTGSDRYAEVARRALAPVPGLLDTLAAHPDRPAAVGSGGFAGLGGIAYALTEIARTLDDPLIRQWCEPAVAISAAAAARETDTGVHSGTAGGLAALLAVPAATGRPEPLRAAADCAALLAAAPAPAGTGFAHGAAGTGWALLRYAEAAGEPSDGPHRAAGLAALRAATAVRARESSWCRGRPGIALAVADSPTALADRPLAEWLQRAARNTARAAGLPDHSLCHGELGVLELLGHGGPVPGRTPWVRRAGALLAGLDQDGPRCGSPDHVPHPGLLTGLAGIGHGLLRLGYPERVPPALLLRPGAPADPPARPPAR</sequence>
<feature type="region of interest" description="Disordered" evidence="1">
    <location>
        <begin position="1"/>
        <end position="79"/>
    </location>
</feature>
<feature type="compositionally biased region" description="Basic and acidic residues" evidence="1">
    <location>
        <begin position="165"/>
        <end position="187"/>
    </location>
</feature>
<keyword evidence="4" id="KW-1185">Reference proteome</keyword>
<feature type="domain" description="Lantibiotic biosynthesis protein dehydration" evidence="2">
    <location>
        <begin position="266"/>
        <end position="637"/>
    </location>
</feature>
<feature type="region of interest" description="Disordered" evidence="1">
    <location>
        <begin position="155"/>
        <end position="191"/>
    </location>
</feature>
<dbReference type="PRINTS" id="PR01950">
    <property type="entry name" value="LANCSUPER"/>
</dbReference>
<dbReference type="InterPro" id="IPR017146">
    <property type="entry name" value="Lanti_2_LanM"/>
</dbReference>
<accession>A0ABW1F820</accession>
<comment type="caution">
    <text evidence="3">The sequence shown here is derived from an EMBL/GenBank/DDBJ whole genome shotgun (WGS) entry which is preliminary data.</text>
</comment>
<dbReference type="SMART" id="SM01260">
    <property type="entry name" value="LANC_like"/>
    <property type="match status" value="1"/>
</dbReference>